<evidence type="ECO:0000313" key="2">
    <source>
        <dbReference type="Proteomes" id="UP000030651"/>
    </source>
</evidence>
<accession>W3XE98</accession>
<dbReference type="Proteomes" id="UP000030651">
    <property type="component" value="Unassembled WGS sequence"/>
</dbReference>
<dbReference type="Pfam" id="PF11927">
    <property type="entry name" value="HODM_asu-like"/>
    <property type="match status" value="1"/>
</dbReference>
<dbReference type="InParanoid" id="W3XE98"/>
<proteinExistence type="predicted"/>
<organism evidence="1 2">
    <name type="scientific">Pestalotiopsis fici (strain W106-1 / CGMCC3.15140)</name>
    <dbReference type="NCBI Taxonomy" id="1229662"/>
    <lineage>
        <taxon>Eukaryota</taxon>
        <taxon>Fungi</taxon>
        <taxon>Dikarya</taxon>
        <taxon>Ascomycota</taxon>
        <taxon>Pezizomycotina</taxon>
        <taxon>Sordariomycetes</taxon>
        <taxon>Xylariomycetidae</taxon>
        <taxon>Amphisphaeriales</taxon>
        <taxon>Sporocadaceae</taxon>
        <taxon>Pestalotiopsis</taxon>
    </lineage>
</organism>
<dbReference type="KEGG" id="pfy:PFICI_02400"/>
<dbReference type="InterPro" id="IPR021848">
    <property type="entry name" value="HODM_asu-like"/>
</dbReference>
<reference evidence="2" key="1">
    <citation type="journal article" date="2015" name="BMC Genomics">
        <title>Genomic and transcriptomic analysis of the endophytic fungus Pestalotiopsis fici reveals its lifestyle and high potential for synthesis of natural products.</title>
        <authorList>
            <person name="Wang X."/>
            <person name="Zhang X."/>
            <person name="Liu L."/>
            <person name="Xiang M."/>
            <person name="Wang W."/>
            <person name="Sun X."/>
            <person name="Che Y."/>
            <person name="Guo L."/>
            <person name="Liu G."/>
            <person name="Guo L."/>
            <person name="Wang C."/>
            <person name="Yin W.B."/>
            <person name="Stadler M."/>
            <person name="Zhang X."/>
            <person name="Liu X."/>
        </authorList>
    </citation>
    <scope>NUCLEOTIDE SEQUENCE [LARGE SCALE GENOMIC DNA]</scope>
    <source>
        <strain evidence="2">W106-1 / CGMCC3.15140</strain>
    </source>
</reference>
<dbReference type="RefSeq" id="XP_007829172.1">
    <property type="nucleotide sequence ID" value="XM_007830981.1"/>
</dbReference>
<dbReference type="OMA" id="NWTIQTH"/>
<gene>
    <name evidence="1" type="ORF">PFICI_02400</name>
</gene>
<dbReference type="GeneID" id="19267413"/>
<dbReference type="EMBL" id="KI912110">
    <property type="protein sequence ID" value="ETS84375.1"/>
    <property type="molecule type" value="Genomic_DNA"/>
</dbReference>
<dbReference type="eggNOG" id="ENOG502QU8C">
    <property type="taxonomic scope" value="Eukaryota"/>
</dbReference>
<keyword evidence="2" id="KW-1185">Reference proteome</keyword>
<evidence type="ECO:0000313" key="1">
    <source>
        <dbReference type="EMBL" id="ETS84375.1"/>
    </source>
</evidence>
<dbReference type="HOGENOM" id="CLU_025462_2_1_1"/>
<dbReference type="OrthoDB" id="5043642at2759"/>
<dbReference type="AlphaFoldDB" id="W3XE98"/>
<sequence length="286" mass="32587">MGVQSSTASDLITIDEDYSERVVLRRDLVARHGSTVCGYTSKGQDTVRELYEYLLKEYLPVRFPTLFKLSHDGTTFMNLVTQKLFPTTPPQDTYEALKILAETVEEDFFFLKPTPSGHEVVAFVCCFPSGWNPSSKLGKNMNQIHVPVPSYEKIGQSMERYFNRLKVGDYVKRVNWAVQTHPDLFNLKGNHVSESDKIDSNEVIDIKETFLRSELQTLTRLPQTGAILFSFKTYLYPVREIKAEGRGLQFADAIEGLRTGNAPGMWTYKGGIRWGKQVCDYLRSQS</sequence>
<protein>
    <submittedName>
        <fullName evidence="1">Uncharacterized protein</fullName>
    </submittedName>
</protein>
<name>W3XE98_PESFW</name>